<feature type="compositionally biased region" description="Low complexity" evidence="1">
    <location>
        <begin position="135"/>
        <end position="148"/>
    </location>
</feature>
<evidence type="ECO:0000313" key="4">
    <source>
        <dbReference type="Proteomes" id="UP000299102"/>
    </source>
</evidence>
<feature type="compositionally biased region" description="Basic and acidic residues" evidence="1">
    <location>
        <begin position="45"/>
        <end position="60"/>
    </location>
</feature>
<comment type="caution">
    <text evidence="3">The sequence shown here is derived from an EMBL/GenBank/DDBJ whole genome shotgun (WGS) entry which is preliminary data.</text>
</comment>
<evidence type="ECO:0000256" key="1">
    <source>
        <dbReference type="SAM" id="MobiDB-lite"/>
    </source>
</evidence>
<feature type="compositionally biased region" description="Polar residues" evidence="1">
    <location>
        <begin position="168"/>
        <end position="177"/>
    </location>
</feature>
<evidence type="ECO:0000313" key="3">
    <source>
        <dbReference type="EMBL" id="GBP07454.1"/>
    </source>
</evidence>
<keyword evidence="2" id="KW-0812">Transmembrane</keyword>
<feature type="compositionally biased region" description="Basic residues" evidence="1">
    <location>
        <begin position="116"/>
        <end position="128"/>
    </location>
</feature>
<dbReference type="STRING" id="151549.A0A4C1SZZ5"/>
<name>A0A4C1SZZ5_EUMVA</name>
<organism evidence="3 4">
    <name type="scientific">Eumeta variegata</name>
    <name type="common">Bagworm moth</name>
    <name type="synonym">Eumeta japonica</name>
    <dbReference type="NCBI Taxonomy" id="151549"/>
    <lineage>
        <taxon>Eukaryota</taxon>
        <taxon>Metazoa</taxon>
        <taxon>Ecdysozoa</taxon>
        <taxon>Arthropoda</taxon>
        <taxon>Hexapoda</taxon>
        <taxon>Insecta</taxon>
        <taxon>Pterygota</taxon>
        <taxon>Neoptera</taxon>
        <taxon>Endopterygota</taxon>
        <taxon>Lepidoptera</taxon>
        <taxon>Glossata</taxon>
        <taxon>Ditrysia</taxon>
        <taxon>Tineoidea</taxon>
        <taxon>Psychidae</taxon>
        <taxon>Oiketicinae</taxon>
        <taxon>Eumeta</taxon>
    </lineage>
</organism>
<dbReference type="EMBL" id="BGZK01000026">
    <property type="protein sequence ID" value="GBP07454.1"/>
    <property type="molecule type" value="Genomic_DNA"/>
</dbReference>
<accession>A0A4C1SZZ5</accession>
<keyword evidence="2" id="KW-0472">Membrane</keyword>
<dbReference type="OrthoDB" id="6931566at2759"/>
<gene>
    <name evidence="3" type="ORF">EVAR_4813_1</name>
</gene>
<dbReference type="AlphaFoldDB" id="A0A4C1SZZ5"/>
<proteinExistence type="predicted"/>
<evidence type="ECO:0000256" key="2">
    <source>
        <dbReference type="SAM" id="Phobius"/>
    </source>
</evidence>
<keyword evidence="4" id="KW-1185">Reference proteome</keyword>
<feature type="compositionally biased region" description="Acidic residues" evidence="1">
    <location>
        <begin position="61"/>
        <end position="82"/>
    </location>
</feature>
<feature type="transmembrane region" description="Helical" evidence="2">
    <location>
        <begin position="12"/>
        <end position="31"/>
    </location>
</feature>
<keyword evidence="2" id="KW-1133">Transmembrane helix</keyword>
<feature type="compositionally biased region" description="Basic and acidic residues" evidence="1">
    <location>
        <begin position="83"/>
        <end position="98"/>
    </location>
</feature>
<sequence length="177" mass="19091">MERALKYAGDNPWVYAVVIVGTFVLVGLVAYCCCGPRSTDTDVEIKKTDALVEDEPHQSEGEGEGDAEAEEAAEAQEDEQEVEKEPASTKADLEKPEPDVAEVSPVDNEATGDGPRKRKPRKEGKKHGCLATILRTSASSRADTSTSRVGFSFSLPDSPVPAKKSRNSKLGQTSRRL</sequence>
<reference evidence="3 4" key="1">
    <citation type="journal article" date="2019" name="Commun. Biol.">
        <title>The bagworm genome reveals a unique fibroin gene that provides high tensile strength.</title>
        <authorList>
            <person name="Kono N."/>
            <person name="Nakamura H."/>
            <person name="Ohtoshi R."/>
            <person name="Tomita M."/>
            <person name="Numata K."/>
            <person name="Arakawa K."/>
        </authorList>
    </citation>
    <scope>NUCLEOTIDE SEQUENCE [LARGE SCALE GENOMIC DNA]</scope>
</reference>
<feature type="region of interest" description="Disordered" evidence="1">
    <location>
        <begin position="45"/>
        <end position="177"/>
    </location>
</feature>
<dbReference type="Proteomes" id="UP000299102">
    <property type="component" value="Unassembled WGS sequence"/>
</dbReference>
<protein>
    <submittedName>
        <fullName evidence="3">Uncharacterized protein</fullName>
    </submittedName>
</protein>